<feature type="transmembrane region" description="Helical" evidence="6">
    <location>
        <begin position="129"/>
        <end position="149"/>
    </location>
</feature>
<accession>A0A7S3V0G7</accession>
<dbReference type="Pfam" id="PF03798">
    <property type="entry name" value="TRAM_LAG1_CLN8"/>
    <property type="match status" value="1"/>
</dbReference>
<dbReference type="PROSITE" id="PS50922">
    <property type="entry name" value="TLC"/>
    <property type="match status" value="1"/>
</dbReference>
<evidence type="ECO:0000313" key="8">
    <source>
        <dbReference type="EMBL" id="CAE0443869.1"/>
    </source>
</evidence>
<sequence>MLLNFCIAFPATIFFYAASYVVAVKLFPHTNDIYFTADAVFGVVYYPLLVWLAFDATYQLAWDKESRWFGSTNSSRWLAVAITSRMTFHLIFLLRKKMSKQERAIFVIHHCFCIAVYGCGYINDKCHFWGAFTAMCEITNVFLTFLELYMSSKRKGEVQIYMHDVVPHPKKKMVIHQKQKQNYRLSNKTRLFKTNSVLLCLSYAIFRIILFPVFLGLWLYDVYSHPEMTWKHPDMGLMERYMYPFTAMLMLVLSINWFFPIYNGMLKTLGYRISSQKMRELIPEGYHEHVM</sequence>
<organism evidence="8">
    <name type="scientific">Aplanochytrium stocchinoi</name>
    <dbReference type="NCBI Taxonomy" id="215587"/>
    <lineage>
        <taxon>Eukaryota</taxon>
        <taxon>Sar</taxon>
        <taxon>Stramenopiles</taxon>
        <taxon>Bigyra</taxon>
        <taxon>Labyrinthulomycetes</taxon>
        <taxon>Thraustochytrida</taxon>
        <taxon>Thraustochytriidae</taxon>
        <taxon>Aplanochytrium</taxon>
    </lineage>
</organism>
<evidence type="ECO:0000256" key="1">
    <source>
        <dbReference type="ARBA" id="ARBA00004141"/>
    </source>
</evidence>
<reference evidence="8" key="1">
    <citation type="submission" date="2021-01" db="EMBL/GenBank/DDBJ databases">
        <authorList>
            <person name="Corre E."/>
            <person name="Pelletier E."/>
            <person name="Niang G."/>
            <person name="Scheremetjew M."/>
            <person name="Finn R."/>
            <person name="Kale V."/>
            <person name="Holt S."/>
            <person name="Cochrane G."/>
            <person name="Meng A."/>
            <person name="Brown T."/>
            <person name="Cohen L."/>
        </authorList>
    </citation>
    <scope>NUCLEOTIDE SEQUENCE</scope>
    <source>
        <strain evidence="8">GSBS06</strain>
    </source>
</reference>
<comment type="subcellular location">
    <subcellularLocation>
        <location evidence="1">Membrane</location>
        <topology evidence="1">Multi-pass membrane protein</topology>
    </subcellularLocation>
</comment>
<dbReference type="EMBL" id="HBIN01018254">
    <property type="protein sequence ID" value="CAE0443869.1"/>
    <property type="molecule type" value="Transcribed_RNA"/>
</dbReference>
<name>A0A7S3V0G7_9STRA</name>
<evidence type="ECO:0000256" key="3">
    <source>
        <dbReference type="ARBA" id="ARBA00022989"/>
    </source>
</evidence>
<feature type="transmembrane region" description="Helical" evidence="6">
    <location>
        <begin position="6"/>
        <end position="27"/>
    </location>
</feature>
<keyword evidence="3 6" id="KW-1133">Transmembrane helix</keyword>
<feature type="transmembrane region" description="Helical" evidence="6">
    <location>
        <begin position="34"/>
        <end position="54"/>
    </location>
</feature>
<evidence type="ECO:0000256" key="6">
    <source>
        <dbReference type="SAM" id="Phobius"/>
    </source>
</evidence>
<dbReference type="GO" id="GO:0016020">
    <property type="term" value="C:membrane"/>
    <property type="evidence" value="ECO:0007669"/>
    <property type="project" value="UniProtKB-SubCell"/>
</dbReference>
<feature type="transmembrane region" description="Helical" evidence="6">
    <location>
        <begin position="197"/>
        <end position="220"/>
    </location>
</feature>
<proteinExistence type="predicted"/>
<protein>
    <recommendedName>
        <fullName evidence="7">TLC domain-containing protein</fullName>
    </recommendedName>
</protein>
<evidence type="ECO:0000259" key="7">
    <source>
        <dbReference type="PROSITE" id="PS50922"/>
    </source>
</evidence>
<keyword evidence="4 5" id="KW-0472">Membrane</keyword>
<feature type="transmembrane region" description="Helical" evidence="6">
    <location>
        <begin position="106"/>
        <end position="123"/>
    </location>
</feature>
<keyword evidence="2 5" id="KW-0812">Transmembrane</keyword>
<feature type="transmembrane region" description="Helical" evidence="6">
    <location>
        <begin position="240"/>
        <end position="259"/>
    </location>
</feature>
<evidence type="ECO:0000256" key="5">
    <source>
        <dbReference type="PROSITE-ProRule" id="PRU00205"/>
    </source>
</evidence>
<feature type="transmembrane region" description="Helical" evidence="6">
    <location>
        <begin position="74"/>
        <end position="94"/>
    </location>
</feature>
<evidence type="ECO:0000256" key="4">
    <source>
        <dbReference type="ARBA" id="ARBA00023136"/>
    </source>
</evidence>
<feature type="domain" description="TLC" evidence="7">
    <location>
        <begin position="1"/>
        <end position="270"/>
    </location>
</feature>
<gene>
    <name evidence="8" type="ORF">ASTO00021_LOCUS13924</name>
</gene>
<evidence type="ECO:0000256" key="2">
    <source>
        <dbReference type="ARBA" id="ARBA00022692"/>
    </source>
</evidence>
<dbReference type="InterPro" id="IPR006634">
    <property type="entry name" value="TLC-dom"/>
</dbReference>
<dbReference type="AlphaFoldDB" id="A0A7S3V0G7"/>